<evidence type="ECO:0000313" key="3">
    <source>
        <dbReference type="Proteomes" id="UP000586305"/>
    </source>
</evidence>
<dbReference type="RefSeq" id="WP_171624536.1">
    <property type="nucleotide sequence ID" value="NZ_JABBPG010000001.1"/>
</dbReference>
<gene>
    <name evidence="2" type="ORF">HG263_02745</name>
</gene>
<organism evidence="2 3">
    <name type="scientific">Pseudoalteromonas caenipelagi</name>
    <dbReference type="NCBI Taxonomy" id="2726988"/>
    <lineage>
        <taxon>Bacteria</taxon>
        <taxon>Pseudomonadati</taxon>
        <taxon>Pseudomonadota</taxon>
        <taxon>Gammaproteobacteria</taxon>
        <taxon>Alteromonadales</taxon>
        <taxon>Pseudoalteromonadaceae</taxon>
        <taxon>Pseudoalteromonas</taxon>
    </lineage>
</organism>
<keyword evidence="1" id="KW-0732">Signal</keyword>
<dbReference type="EMBL" id="JABBPG010000001">
    <property type="protein sequence ID" value="NOU49465.1"/>
    <property type="molecule type" value="Genomic_DNA"/>
</dbReference>
<sequence length="474" mass="50866">MKTQSQKQLHLLPRKQRGLKSINNTCSIALITLVASFSQLASASTYPMTTQANDDGQGNMVFLDRHHLNCGSDALNSMHLYRPTPTQIAYEYGCTNMANSSSNTMYTQANDDGGGNVVFLDRHTVNCEGKGIQYLHLERPTSNTIRYHYTCGNKVLFDVKDYFTNADEDGGGNAVYLDRQNVSCPNESVLSYLRLERPTSNTIRYHYKCGSYYENAIYGFVNSFDPANWNISGVAASTMTSSALSAHVTNGGGGVTAAISVPADGTISFNWNIQIYSSGQYGDYIQYVLNGVVHSLSTSGSASGLAQGIKVKAGDVFELVTWGTTQSSSYNATFDNFIFIPDTLGFTGDFSPNKWTVSGVAASNMSASALTANVVSGGGGVTASTTLVKSGVISFNWNIAVNSAGQYGDYIRYVINGVSYPLSTAGSASGVAENIQVNAGDVFELQTWGTTQSSSYNAVFDNFTFSPSSNLIQP</sequence>
<dbReference type="AlphaFoldDB" id="A0A849V986"/>
<protein>
    <submittedName>
        <fullName evidence="2">Uncharacterized protein</fullName>
    </submittedName>
</protein>
<feature type="signal peptide" evidence="1">
    <location>
        <begin position="1"/>
        <end position="43"/>
    </location>
</feature>
<accession>A0A849V986</accession>
<evidence type="ECO:0000256" key="1">
    <source>
        <dbReference type="SAM" id="SignalP"/>
    </source>
</evidence>
<name>A0A849V986_9GAMM</name>
<feature type="chain" id="PRO_5032353465" evidence="1">
    <location>
        <begin position="44"/>
        <end position="474"/>
    </location>
</feature>
<comment type="caution">
    <text evidence="2">The sequence shown here is derived from an EMBL/GenBank/DDBJ whole genome shotgun (WGS) entry which is preliminary data.</text>
</comment>
<evidence type="ECO:0000313" key="2">
    <source>
        <dbReference type="EMBL" id="NOU49465.1"/>
    </source>
</evidence>
<keyword evidence="3" id="KW-1185">Reference proteome</keyword>
<reference evidence="2 3" key="1">
    <citation type="submission" date="2020-04" db="EMBL/GenBank/DDBJ databases">
        <title>Pseudoalteromonas caenipelagi sp. nov., isolated from a tidal flat.</title>
        <authorList>
            <person name="Park S."/>
            <person name="Yoon J.-H."/>
        </authorList>
    </citation>
    <scope>NUCLEOTIDE SEQUENCE [LARGE SCALE GENOMIC DNA]</scope>
    <source>
        <strain evidence="2 3">JBTF-M23</strain>
    </source>
</reference>
<proteinExistence type="predicted"/>
<dbReference type="Proteomes" id="UP000586305">
    <property type="component" value="Unassembled WGS sequence"/>
</dbReference>